<feature type="coiled-coil region" evidence="7">
    <location>
        <begin position="671"/>
        <end position="1012"/>
    </location>
</feature>
<evidence type="ECO:0000256" key="4">
    <source>
        <dbReference type="ARBA" id="ARBA00022840"/>
    </source>
</evidence>
<dbReference type="FunFam" id="3.40.50.300:FF:000984">
    <property type="entry name" value="Chromosome partition protein Smc"/>
    <property type="match status" value="1"/>
</dbReference>
<evidence type="ECO:0000313" key="9">
    <source>
        <dbReference type="EMBL" id="HBT49447.1"/>
    </source>
</evidence>
<evidence type="ECO:0000313" key="10">
    <source>
        <dbReference type="Proteomes" id="UP000264445"/>
    </source>
</evidence>
<dbReference type="SMART" id="SM00968">
    <property type="entry name" value="SMC_hinge"/>
    <property type="match status" value="1"/>
</dbReference>
<evidence type="ECO:0000256" key="7">
    <source>
        <dbReference type="HAMAP-Rule" id="MF_01894"/>
    </source>
</evidence>
<comment type="subunit">
    <text evidence="7">Homodimer.</text>
</comment>
<dbReference type="GO" id="GO:0005524">
    <property type="term" value="F:ATP binding"/>
    <property type="evidence" value="ECO:0007669"/>
    <property type="project" value="UniProtKB-UniRule"/>
</dbReference>
<dbReference type="NCBIfam" id="TIGR02168">
    <property type="entry name" value="SMC_prok_B"/>
    <property type="match status" value="1"/>
</dbReference>
<feature type="domain" description="SMC hinge" evidence="8">
    <location>
        <begin position="520"/>
        <end position="636"/>
    </location>
</feature>
<dbReference type="SUPFAM" id="SSF57997">
    <property type="entry name" value="Tropomyosin"/>
    <property type="match status" value="1"/>
</dbReference>
<dbReference type="RefSeq" id="WP_011025732.1">
    <property type="nucleotide sequence ID" value="NZ_DOLB01000096.1"/>
</dbReference>
<dbReference type="HAMAP" id="MF_01894">
    <property type="entry name" value="Smc_prok"/>
    <property type="match status" value="1"/>
</dbReference>
<dbReference type="AlphaFoldDB" id="A0A101E7E9"/>
<dbReference type="OMA" id="THNKIAM"/>
<dbReference type="GO" id="GO:0016887">
    <property type="term" value="F:ATP hydrolysis activity"/>
    <property type="evidence" value="ECO:0007669"/>
    <property type="project" value="InterPro"/>
</dbReference>
<comment type="subcellular location">
    <subcellularLocation>
        <location evidence="1 7">Cytoplasm</location>
    </subcellularLocation>
</comment>
<dbReference type="InterPro" id="IPR003395">
    <property type="entry name" value="RecF/RecN/SMC_N"/>
</dbReference>
<dbReference type="Gene3D" id="3.30.70.1620">
    <property type="match status" value="1"/>
</dbReference>
<evidence type="ECO:0000256" key="1">
    <source>
        <dbReference type="ARBA" id="ARBA00004496"/>
    </source>
</evidence>
<dbReference type="GO" id="GO:0030261">
    <property type="term" value="P:chromosome condensation"/>
    <property type="evidence" value="ECO:0007669"/>
    <property type="project" value="InterPro"/>
</dbReference>
<dbReference type="GO" id="GO:0007062">
    <property type="term" value="P:sister chromatid cohesion"/>
    <property type="evidence" value="ECO:0007669"/>
    <property type="project" value="InterPro"/>
</dbReference>
<comment type="caution">
    <text evidence="9">The sequence shown here is derived from an EMBL/GenBank/DDBJ whole genome shotgun (WGS) entry which is preliminary data.</text>
</comment>
<dbReference type="InterPro" id="IPR036277">
    <property type="entry name" value="SMC_hinge_sf"/>
</dbReference>
<comment type="domain">
    <text evidence="7">Contains large globular domains required for ATP hydrolysis at each terminus and a third globular domain forming a flexible hinge near the middle of the molecule. These domains are separated by coiled-coil structures.</text>
</comment>
<dbReference type="CDD" id="cd03278">
    <property type="entry name" value="ABC_SMC_barmotin"/>
    <property type="match status" value="2"/>
</dbReference>
<dbReference type="SUPFAM" id="SSF75553">
    <property type="entry name" value="Smc hinge domain"/>
    <property type="match status" value="1"/>
</dbReference>
<dbReference type="GO" id="GO:0007059">
    <property type="term" value="P:chromosome segregation"/>
    <property type="evidence" value="ECO:0007669"/>
    <property type="project" value="UniProtKB-UniRule"/>
</dbReference>
<dbReference type="Pfam" id="PF06470">
    <property type="entry name" value="SMC_hinge"/>
    <property type="match status" value="1"/>
</dbReference>
<keyword evidence="2 7" id="KW-0963">Cytoplasm</keyword>
<dbReference type="PIRSF" id="PIRSF005719">
    <property type="entry name" value="SMC"/>
    <property type="match status" value="1"/>
</dbReference>
<gene>
    <name evidence="7 9" type="primary">smc</name>
    <name evidence="9" type="ORF">DEA61_06420</name>
</gene>
<dbReference type="GO" id="GO:0003677">
    <property type="term" value="F:DNA binding"/>
    <property type="evidence" value="ECO:0007669"/>
    <property type="project" value="UniProtKB-UniRule"/>
</dbReference>
<evidence type="ECO:0000259" key="8">
    <source>
        <dbReference type="SMART" id="SM00968"/>
    </source>
</evidence>
<protein>
    <recommendedName>
        <fullName evidence="7">Chromosome partition protein Smc</fullName>
    </recommendedName>
</protein>
<evidence type="ECO:0000256" key="3">
    <source>
        <dbReference type="ARBA" id="ARBA00022741"/>
    </source>
</evidence>
<dbReference type="SUPFAM" id="SSF52540">
    <property type="entry name" value="P-loop containing nucleoside triphosphate hydrolases"/>
    <property type="match status" value="1"/>
</dbReference>
<keyword evidence="3 7" id="KW-0547">Nucleotide-binding</keyword>
<keyword evidence="6 7" id="KW-0238">DNA-binding</keyword>
<accession>A0A101E7E9</accession>
<dbReference type="FunFam" id="3.40.50.300:FF:000901">
    <property type="entry name" value="Chromosome partition protein Smc"/>
    <property type="match status" value="1"/>
</dbReference>
<name>A0A101E7E9_9THEO</name>
<dbReference type="PANTHER" id="PTHR43977">
    <property type="entry name" value="STRUCTURAL MAINTENANCE OF CHROMOSOMES PROTEIN 3"/>
    <property type="match status" value="1"/>
</dbReference>
<evidence type="ECO:0000256" key="6">
    <source>
        <dbReference type="ARBA" id="ARBA00023125"/>
    </source>
</evidence>
<dbReference type="EMBL" id="DOLB01000096">
    <property type="protein sequence ID" value="HBT49447.1"/>
    <property type="molecule type" value="Genomic_DNA"/>
</dbReference>
<dbReference type="InterPro" id="IPR010935">
    <property type="entry name" value="SMC_hinge"/>
</dbReference>
<keyword evidence="4 7" id="KW-0067">ATP-binding</keyword>
<dbReference type="Pfam" id="PF02463">
    <property type="entry name" value="SMC_N"/>
    <property type="match status" value="1"/>
</dbReference>
<dbReference type="InterPro" id="IPR027417">
    <property type="entry name" value="P-loop_NTPase"/>
</dbReference>
<feature type="binding site" evidence="7">
    <location>
        <begin position="32"/>
        <end position="39"/>
    </location>
    <ligand>
        <name>ATP</name>
        <dbReference type="ChEBI" id="CHEBI:30616"/>
    </ligand>
</feature>
<dbReference type="Gene3D" id="6.10.140.1720">
    <property type="match status" value="1"/>
</dbReference>
<evidence type="ECO:0000256" key="5">
    <source>
        <dbReference type="ARBA" id="ARBA00023054"/>
    </source>
</evidence>
<comment type="similarity">
    <text evidence="7">Belongs to the SMC family.</text>
</comment>
<comment type="function">
    <text evidence="7">Required for chromosome condensation and partitioning.</text>
</comment>
<evidence type="ECO:0000256" key="2">
    <source>
        <dbReference type="ARBA" id="ARBA00022490"/>
    </source>
</evidence>
<dbReference type="InterPro" id="IPR024704">
    <property type="entry name" value="SMC"/>
</dbReference>
<proteinExistence type="inferred from homology"/>
<sequence>MYLKKLELYGFKSFADKVSLNFEKGITAIVGPNGSGKSNISDAIRLVLGEQSIKSLRGSKLEDVIFAGSETRKPLGFCEINLTLDNSDGLLPFDYNEVVITRKIFRSGESEFFINKTPCRLKDVHELFLDTGIGKEGYSVIGQGKIDEILSAKPEERRLILEEAIGISKYRYKKEEAERKLVSAEENLIRLNDIVVELEKQLETLKAQKEKAEKYLFLKEQKKEADISLYAQLAKRAIKRYDEFRMQYDVLVKKLEEKTREKQEEEKKFLFLEGEVGKLKRRIEEEKDRYHNLLREIEIVSGQKELLVERVKNLEENIKYYSEELEKLEKKKLLLKEELKKSGDRIFRLQEEKNGLQSKLKEMEEKQKNLHRLYREREEEIEKAKADIIEILNQMAEATSKISLNKSLKEESESKRENLISTKKALEQKLKALLLDKKESEGKLTELQKGLFKLEKAKEDLEEKLKRLEEAFKLKERLLKELGEELEKKKSRLFILEDMERNYEGYSDTVKKLFKVADKRGIVGVVGELIEVEESYRQAIEVALGSNIQNVVVENSQKAAELIEILKKHNLGRLTFLPLDLVKGKKLEGEAALTEEGVMGIASSLVKYAPSLERVFNFLLGRTLVVDTIETAIHLARKYDQAFRIVTLDGELINIGGAITGGSLKSTNTSILSRRNEIKRLRKDIEELLDSERDIKAEVEVVASEKESVKSELKKLEEQIYINERELEATKQGKDFVEKEIQNLEEKMQDISVEIKELDEIISIYRKEIEEESLKLKALEVEKDKLEELVKGFSGQNSKNRDELSIFEKQLTELKIEIAKVGEKLQNEVNNLKEKEREFKEVLKAIKEKEVQIESMKRSIEKLQIEMEESEKALKSLTVEVEKSREYLSSLEEKLFEEEKGAQKDREKFLALQEEYTSLKEKVHHVEMNMQKFQMEIDNIKQRLWEEYNLALEEIIKEEKEEEITNLRIEVERLNEEIKNLGNVNLDSIEEFRQVKERYDFLKNQMEDIIRARESLLSVIEEASKIIKIRFQDGFEVLRAQFKETFKKLFGGGNAELVLTDEKNLLTTGIEIKAQPPGKKLQNLSLLSGGEKALVAISLLFAMLTMKPTPFCVLDEIDAALDDANVDRFAKALKELSKDTQFIVVTHRRGTMMAADAIYGVTMQEKGVSKLLSIKLNTEDRSGGLLTHA</sequence>
<dbReference type="GO" id="GO:0006260">
    <property type="term" value="P:DNA replication"/>
    <property type="evidence" value="ECO:0007669"/>
    <property type="project" value="UniProtKB-UniRule"/>
</dbReference>
<dbReference type="Gene3D" id="1.10.287.1490">
    <property type="match status" value="1"/>
</dbReference>
<dbReference type="Gene3D" id="1.20.1060.20">
    <property type="match status" value="1"/>
</dbReference>
<feature type="coiled-coil region" evidence="7">
    <location>
        <begin position="241"/>
        <end position="499"/>
    </location>
</feature>
<reference evidence="9 10" key="1">
    <citation type="journal article" date="2018" name="Nat. Biotechnol.">
        <title>A standardized bacterial taxonomy based on genome phylogeny substantially revises the tree of life.</title>
        <authorList>
            <person name="Parks D.H."/>
            <person name="Chuvochina M."/>
            <person name="Waite D.W."/>
            <person name="Rinke C."/>
            <person name="Skarshewski A."/>
            <person name="Chaumeil P.A."/>
            <person name="Hugenholtz P."/>
        </authorList>
    </citation>
    <scope>NUCLEOTIDE SEQUENCE [LARGE SCALE GENOMIC DNA]</scope>
    <source>
        <strain evidence="9">UBA12544</strain>
    </source>
</reference>
<dbReference type="Proteomes" id="UP000264445">
    <property type="component" value="Unassembled WGS sequence"/>
</dbReference>
<dbReference type="GO" id="GO:0005694">
    <property type="term" value="C:chromosome"/>
    <property type="evidence" value="ECO:0007669"/>
    <property type="project" value="InterPro"/>
</dbReference>
<dbReference type="Gene3D" id="3.40.50.300">
    <property type="entry name" value="P-loop containing nucleotide triphosphate hydrolases"/>
    <property type="match status" value="2"/>
</dbReference>
<feature type="coiled-coil region" evidence="7">
    <location>
        <begin position="167"/>
        <end position="215"/>
    </location>
</feature>
<keyword evidence="5 7" id="KW-0175">Coiled coil</keyword>
<organism evidence="9 10">
    <name type="scientific">Caldanaerobacter subterraneus</name>
    <dbReference type="NCBI Taxonomy" id="911092"/>
    <lineage>
        <taxon>Bacteria</taxon>
        <taxon>Bacillati</taxon>
        <taxon>Bacillota</taxon>
        <taxon>Clostridia</taxon>
        <taxon>Thermoanaerobacterales</taxon>
        <taxon>Thermoanaerobacteraceae</taxon>
        <taxon>Caldanaerobacter</taxon>
    </lineage>
</organism>
<dbReference type="InterPro" id="IPR011890">
    <property type="entry name" value="SMC_prok"/>
</dbReference>
<dbReference type="GO" id="GO:0005737">
    <property type="term" value="C:cytoplasm"/>
    <property type="evidence" value="ECO:0007669"/>
    <property type="project" value="UniProtKB-SubCell"/>
</dbReference>